<dbReference type="CDD" id="cd03358">
    <property type="entry name" value="LbH_WxcM_N_like"/>
    <property type="match status" value="1"/>
</dbReference>
<dbReference type="InterPro" id="IPR001451">
    <property type="entry name" value="Hexapep"/>
</dbReference>
<dbReference type="InterPro" id="IPR011004">
    <property type="entry name" value="Trimer_LpxA-like_sf"/>
</dbReference>
<dbReference type="GO" id="GO:0009085">
    <property type="term" value="P:lysine biosynthetic process"/>
    <property type="evidence" value="ECO:0007669"/>
    <property type="project" value="UniProtKB-KW"/>
</dbReference>
<sequence length="195" mass="20197">METESTFGDGCEIAENATVGTAYADDTTPPVLGADATIRAGTIIYDDVAIGEGFSTGHHAVVRELTEIGDDVLVGTQTVIDGRTTIGSHVSLQTGVYVPSHTEIGDNVFCGPNAVLTNDPYPVRQDEDLEGPTLEDHVSVGANATILPGVTVGEGSFIAAGAIVTKDVPEETLAVGAPAKYMSLPENLQGRNTLE</sequence>
<dbReference type="Gene3D" id="2.160.10.10">
    <property type="entry name" value="Hexapeptide repeat proteins"/>
    <property type="match status" value="1"/>
</dbReference>
<dbReference type="EMBL" id="PHNJ01000011">
    <property type="protein sequence ID" value="TYL37223.1"/>
    <property type="molecule type" value="Genomic_DNA"/>
</dbReference>
<dbReference type="PANTHER" id="PTHR43300">
    <property type="entry name" value="ACETYLTRANSFERASE"/>
    <property type="match status" value="1"/>
</dbReference>
<keyword evidence="1" id="KW-0028">Amino-acid biosynthesis</keyword>
<evidence type="ECO:0000256" key="4">
    <source>
        <dbReference type="ARBA" id="ARBA00023154"/>
    </source>
</evidence>
<dbReference type="Pfam" id="PF14602">
    <property type="entry name" value="Hexapep_2"/>
    <property type="match status" value="1"/>
</dbReference>
<dbReference type="SUPFAM" id="SSF51161">
    <property type="entry name" value="Trimeric LpxA-like enzymes"/>
    <property type="match status" value="1"/>
</dbReference>
<evidence type="ECO:0000313" key="6">
    <source>
        <dbReference type="Proteomes" id="UP000766904"/>
    </source>
</evidence>
<evidence type="ECO:0000256" key="2">
    <source>
        <dbReference type="ARBA" id="ARBA00022679"/>
    </source>
</evidence>
<keyword evidence="6" id="KW-1185">Reference proteome</keyword>
<dbReference type="GO" id="GO:0016740">
    <property type="term" value="F:transferase activity"/>
    <property type="evidence" value="ECO:0007669"/>
    <property type="project" value="UniProtKB-KW"/>
</dbReference>
<dbReference type="InterPro" id="IPR018357">
    <property type="entry name" value="Hexapep_transf_CS"/>
</dbReference>
<dbReference type="Proteomes" id="UP000766904">
    <property type="component" value="Unassembled WGS sequence"/>
</dbReference>
<organism evidence="5 6">
    <name type="scientific">Natronococcus pandeyae</name>
    <dbReference type="NCBI Taxonomy" id="2055836"/>
    <lineage>
        <taxon>Archaea</taxon>
        <taxon>Methanobacteriati</taxon>
        <taxon>Methanobacteriota</taxon>
        <taxon>Stenosarchaea group</taxon>
        <taxon>Halobacteria</taxon>
        <taxon>Halobacteriales</taxon>
        <taxon>Natrialbaceae</taxon>
        <taxon>Natronococcus</taxon>
    </lineage>
</organism>
<dbReference type="RefSeq" id="WP_148859372.1">
    <property type="nucleotide sequence ID" value="NZ_PHNJ01000011.1"/>
</dbReference>
<comment type="caution">
    <text evidence="5">The sequence shown here is derived from an EMBL/GenBank/DDBJ whole genome shotgun (WGS) entry which is preliminary data.</text>
</comment>
<protein>
    <submittedName>
        <fullName evidence="5">N-acetyltransferase</fullName>
    </submittedName>
</protein>
<dbReference type="Pfam" id="PF00132">
    <property type="entry name" value="Hexapep"/>
    <property type="match status" value="1"/>
</dbReference>
<keyword evidence="4" id="KW-0457">Lysine biosynthesis</keyword>
<gene>
    <name evidence="5" type="ORF">CV102_18075</name>
</gene>
<keyword evidence="3" id="KW-0220">Diaminopimelate biosynthesis</keyword>
<proteinExistence type="predicted"/>
<evidence type="ECO:0000256" key="3">
    <source>
        <dbReference type="ARBA" id="ARBA00022915"/>
    </source>
</evidence>
<name>A0A8J8TPA8_9EURY</name>
<evidence type="ECO:0000256" key="1">
    <source>
        <dbReference type="ARBA" id="ARBA00022605"/>
    </source>
</evidence>
<dbReference type="OrthoDB" id="200265at2157"/>
<dbReference type="PANTHER" id="PTHR43300:SF10">
    <property type="entry name" value="2,3,4,5-TETRAHYDROPYRIDINE-2,6-DICARBOXYLATE N-ACETYLTRANSFERASE"/>
    <property type="match status" value="1"/>
</dbReference>
<reference evidence="5" key="1">
    <citation type="submission" date="2017-11" db="EMBL/GenBank/DDBJ databases">
        <authorList>
            <person name="Kajale S.C."/>
            <person name="Sharma A."/>
        </authorList>
    </citation>
    <scope>NUCLEOTIDE SEQUENCE</scope>
    <source>
        <strain evidence="5">LS1_42</strain>
    </source>
</reference>
<dbReference type="AlphaFoldDB" id="A0A8J8TPA8"/>
<evidence type="ECO:0000313" key="5">
    <source>
        <dbReference type="EMBL" id="TYL37223.1"/>
    </source>
</evidence>
<dbReference type="PROSITE" id="PS00101">
    <property type="entry name" value="HEXAPEP_TRANSFERASES"/>
    <property type="match status" value="1"/>
</dbReference>
<accession>A0A8J8TPA8</accession>
<dbReference type="GO" id="GO:0019877">
    <property type="term" value="P:diaminopimelate biosynthetic process"/>
    <property type="evidence" value="ECO:0007669"/>
    <property type="project" value="UniProtKB-KW"/>
</dbReference>
<keyword evidence="2" id="KW-0808">Transferase</keyword>
<dbReference type="InterPro" id="IPR050179">
    <property type="entry name" value="Trans_hexapeptide_repeat"/>
</dbReference>